<dbReference type="EMBL" id="FMUE01000025">
    <property type="protein sequence ID" value="SCX35981.1"/>
    <property type="molecule type" value="Genomic_DNA"/>
</dbReference>
<proteinExistence type="predicted"/>
<gene>
    <name evidence="1" type="ORF">DSM25559_5254</name>
</gene>
<protein>
    <submittedName>
        <fullName evidence="1">Uncharacterized protein</fullName>
    </submittedName>
</protein>
<dbReference type="Proteomes" id="UP000187891">
    <property type="component" value="Unassembled WGS sequence"/>
</dbReference>
<evidence type="ECO:0000313" key="2">
    <source>
        <dbReference type="Proteomes" id="UP000187891"/>
    </source>
</evidence>
<organism evidence="1 2">
    <name type="scientific">Agrobacterium rosae</name>
    <dbReference type="NCBI Taxonomy" id="1972867"/>
    <lineage>
        <taxon>Bacteria</taxon>
        <taxon>Pseudomonadati</taxon>
        <taxon>Pseudomonadota</taxon>
        <taxon>Alphaproteobacteria</taxon>
        <taxon>Hyphomicrobiales</taxon>
        <taxon>Rhizobiaceae</taxon>
        <taxon>Rhizobium/Agrobacterium group</taxon>
        <taxon>Agrobacterium</taxon>
    </lineage>
</organism>
<sequence>MTAVLFLVDLIRTLRDVKDLEIPVHELVR</sequence>
<reference evidence="2" key="1">
    <citation type="submission" date="2016-10" db="EMBL/GenBank/DDBJ databases">
        <authorList>
            <person name="Wibberg D."/>
        </authorList>
    </citation>
    <scope>NUCLEOTIDE SEQUENCE [LARGE SCALE GENOMIC DNA]</scope>
</reference>
<dbReference type="AlphaFoldDB" id="A0A1R3U3C7"/>
<evidence type="ECO:0000313" key="1">
    <source>
        <dbReference type="EMBL" id="SCX35981.1"/>
    </source>
</evidence>
<accession>A0A1R3U3C7</accession>
<name>A0A1R3U3C7_9HYPH</name>